<dbReference type="SUPFAM" id="SSF63829">
    <property type="entry name" value="Calcium-dependent phosphotriesterase"/>
    <property type="match status" value="1"/>
</dbReference>
<proteinExistence type="predicted"/>
<keyword evidence="1" id="KW-0732">Signal</keyword>
<dbReference type="Pfam" id="PF25021">
    <property type="entry name" value="TEN_NHL"/>
    <property type="match status" value="1"/>
</dbReference>
<evidence type="ECO:0000313" key="4">
    <source>
        <dbReference type="Proteomes" id="UP000816034"/>
    </source>
</evidence>
<dbReference type="PANTHER" id="PTHR46388">
    <property type="entry name" value="NHL REPEAT-CONTAINING PROTEIN 2"/>
    <property type="match status" value="1"/>
</dbReference>
<dbReference type="Proteomes" id="UP000816034">
    <property type="component" value="Unassembled WGS sequence"/>
</dbReference>
<reference evidence="3 4" key="1">
    <citation type="journal article" date="2018" name="BMC Genomics">
        <title>The genome of Naegleria lovaniensis, the basis for a comparative approach to unravel pathogenicity factors of the human pathogenic amoeba N. fowleri.</title>
        <authorList>
            <person name="Liechti N."/>
            <person name="Schurch N."/>
            <person name="Bruggmann R."/>
            <person name="Wittwer M."/>
        </authorList>
    </citation>
    <scope>NUCLEOTIDE SEQUENCE [LARGE SCALE GENOMIC DNA]</scope>
    <source>
        <strain evidence="3 4">ATCC 30569</strain>
    </source>
</reference>
<evidence type="ECO:0000256" key="1">
    <source>
        <dbReference type="SAM" id="SignalP"/>
    </source>
</evidence>
<dbReference type="RefSeq" id="XP_044552874.1">
    <property type="nucleotide sequence ID" value="XM_044692713.1"/>
</dbReference>
<keyword evidence="4" id="KW-1185">Reference proteome</keyword>
<accession>A0AA88GU15</accession>
<evidence type="ECO:0000313" key="3">
    <source>
        <dbReference type="EMBL" id="KAG2388882.1"/>
    </source>
</evidence>
<dbReference type="GeneID" id="68092783"/>
<dbReference type="EMBL" id="PYSW02000009">
    <property type="protein sequence ID" value="KAG2388882.1"/>
    <property type="molecule type" value="Genomic_DNA"/>
</dbReference>
<feature type="signal peptide" evidence="1">
    <location>
        <begin position="1"/>
        <end position="20"/>
    </location>
</feature>
<dbReference type="AlphaFoldDB" id="A0AA88GU15"/>
<sequence length="709" mass="73922">MKTILALTLVSLFCLSLVVSHSFIHAQGTQPILSCIPGVPATTQDTTNLNFLSTRVAGSVRTWGDSFSAVSASLDQPISVAYSKLTNEVFFTDYNHKKIRKVSPSKVVSTLVGSTPTAFYAVHVADNGEIYASSMTQIFKVNATNGALTVLAGSATTKGDSPDGTVATSALLNFPKSIFVTSSKVIYFTDSGNRKVKMIGTDGKLKTVAGNGKKGYSGDGGVATAASLNNPFSVVVTSSGVVYFTDSGNAVVRKVSGGVISTHVKQTTSSIKMGNPTGLALKASTGELFISDNAYSRIFKASSSGTTLSVFAGADYGYVNDGTSTSEIQLNSPFGLAFAPNNDLYFCDTFNNRVARVNAADNLVYNVAGNFEPSYFGNAVSAKSATFSYDMSLYEYNGEIYVADTANNLLRKVSKTGQVTTIAGNPNGALGDGYSALQTQLNGPTAVVVKKNGEILFVETSSHKVRKISTSGIVSTVAGTGLQGYSGDGGAATNAKLNFPRGLALNSVTGDVFIVDFGNYRIRRINATSGVISTVVGNGVNGFSGDSGLAISARISSVPSLFVSSSNELYFPDGHRVRKVSSSGVITTIAGNGNQGYSGDNGAATNATLNNPQSVIATSFGIFIADTDNNRVRKVEMGTGVIRTVGGNGRRDVLSEDEILARFSVLAPRSLALSASTSANSFHVSDLNGTVRTLKACSCPTEYAAFCLK</sequence>
<dbReference type="SUPFAM" id="SSF101898">
    <property type="entry name" value="NHL repeat"/>
    <property type="match status" value="2"/>
</dbReference>
<feature type="domain" description="Teneurin NHL" evidence="2">
    <location>
        <begin position="486"/>
        <end position="538"/>
    </location>
</feature>
<dbReference type="Gene3D" id="2.120.10.30">
    <property type="entry name" value="TolB, C-terminal domain"/>
    <property type="match status" value="3"/>
</dbReference>
<dbReference type="InterPro" id="IPR011042">
    <property type="entry name" value="6-blade_b-propeller_TolB-like"/>
</dbReference>
<feature type="chain" id="PRO_5041727776" description="Teneurin NHL domain-containing protein" evidence="1">
    <location>
        <begin position="21"/>
        <end position="709"/>
    </location>
</feature>
<protein>
    <recommendedName>
        <fullName evidence="2">Teneurin NHL domain-containing protein</fullName>
    </recommendedName>
</protein>
<organism evidence="3 4">
    <name type="scientific">Naegleria lovaniensis</name>
    <name type="common">Amoeba</name>
    <dbReference type="NCBI Taxonomy" id="51637"/>
    <lineage>
        <taxon>Eukaryota</taxon>
        <taxon>Discoba</taxon>
        <taxon>Heterolobosea</taxon>
        <taxon>Tetramitia</taxon>
        <taxon>Eutetramitia</taxon>
        <taxon>Vahlkampfiidae</taxon>
        <taxon>Naegleria</taxon>
    </lineage>
</organism>
<dbReference type="Gene3D" id="2.40.10.500">
    <property type="match status" value="1"/>
</dbReference>
<evidence type="ECO:0000259" key="2">
    <source>
        <dbReference type="Pfam" id="PF25021"/>
    </source>
</evidence>
<comment type="caution">
    <text evidence="3">The sequence shown here is derived from an EMBL/GenBank/DDBJ whole genome shotgun (WGS) entry which is preliminary data.</text>
</comment>
<dbReference type="PANTHER" id="PTHR46388:SF2">
    <property type="entry name" value="NHL REPEAT-CONTAINING PROTEIN 2"/>
    <property type="match status" value="1"/>
</dbReference>
<gene>
    <name evidence="3" type="ORF">C9374_000321</name>
</gene>
<name>A0AA88GU15_NAELO</name>
<dbReference type="InterPro" id="IPR056822">
    <property type="entry name" value="TEN_NHL"/>
</dbReference>